<dbReference type="PROSITE" id="PS50850">
    <property type="entry name" value="MFS"/>
    <property type="match status" value="1"/>
</dbReference>
<feature type="domain" description="Major facilitator superfamily (MFS) profile" evidence="7">
    <location>
        <begin position="20"/>
        <end position="473"/>
    </location>
</feature>
<evidence type="ECO:0000313" key="9">
    <source>
        <dbReference type="Proteomes" id="UP001357485"/>
    </source>
</evidence>
<keyword evidence="3 6" id="KW-0812">Transmembrane</keyword>
<feature type="transmembrane region" description="Helical" evidence="6">
    <location>
        <begin position="448"/>
        <end position="469"/>
    </location>
</feature>
<dbReference type="PANTHER" id="PTHR48022">
    <property type="entry name" value="PLASTIDIC GLUCOSE TRANSPORTER 4"/>
    <property type="match status" value="1"/>
</dbReference>
<evidence type="ECO:0000256" key="6">
    <source>
        <dbReference type="SAM" id="Phobius"/>
    </source>
</evidence>
<feature type="transmembrane region" description="Helical" evidence="6">
    <location>
        <begin position="332"/>
        <end position="355"/>
    </location>
</feature>
<dbReference type="PANTHER" id="PTHR48022:SF11">
    <property type="entry name" value="MONOSACCHARIDE TRANSPORTER (HXT8), PUTATIVE (AFU_ORTHOLOGUE AFUA_2G08120)-RELATED"/>
    <property type="match status" value="1"/>
</dbReference>
<dbReference type="Gene3D" id="1.20.1250.20">
    <property type="entry name" value="MFS general substrate transporter like domains"/>
    <property type="match status" value="1"/>
</dbReference>
<evidence type="ECO:0000256" key="1">
    <source>
        <dbReference type="ARBA" id="ARBA00004141"/>
    </source>
</evidence>
<dbReference type="InterPro" id="IPR050360">
    <property type="entry name" value="MFS_Sugar_Transporters"/>
</dbReference>
<dbReference type="InterPro" id="IPR036259">
    <property type="entry name" value="MFS_trans_sf"/>
</dbReference>
<feature type="transmembrane region" description="Helical" evidence="6">
    <location>
        <begin position="304"/>
        <end position="325"/>
    </location>
</feature>
<organism evidence="8 9">
    <name type="scientific">Cryomyces antarcticus</name>
    <dbReference type="NCBI Taxonomy" id="329879"/>
    <lineage>
        <taxon>Eukaryota</taxon>
        <taxon>Fungi</taxon>
        <taxon>Dikarya</taxon>
        <taxon>Ascomycota</taxon>
        <taxon>Pezizomycotina</taxon>
        <taxon>Dothideomycetes</taxon>
        <taxon>Dothideomycetes incertae sedis</taxon>
        <taxon>Cryomyces</taxon>
    </lineage>
</organism>
<feature type="transmembrane region" description="Helical" evidence="6">
    <location>
        <begin position="62"/>
        <end position="85"/>
    </location>
</feature>
<feature type="transmembrane region" description="Helical" evidence="6">
    <location>
        <begin position="416"/>
        <end position="436"/>
    </location>
</feature>
<evidence type="ECO:0000256" key="4">
    <source>
        <dbReference type="ARBA" id="ARBA00022989"/>
    </source>
</evidence>
<evidence type="ECO:0000256" key="2">
    <source>
        <dbReference type="ARBA" id="ARBA00010992"/>
    </source>
</evidence>
<comment type="subcellular location">
    <subcellularLocation>
        <location evidence="1">Membrane</location>
        <topology evidence="1">Multi-pass membrane protein</topology>
    </subcellularLocation>
</comment>
<feature type="transmembrane region" description="Helical" evidence="6">
    <location>
        <begin position="92"/>
        <end position="112"/>
    </location>
</feature>
<keyword evidence="4 6" id="KW-1133">Transmembrane helix</keyword>
<feature type="transmembrane region" description="Helical" evidence="6">
    <location>
        <begin position="266"/>
        <end position="284"/>
    </location>
</feature>
<evidence type="ECO:0000256" key="5">
    <source>
        <dbReference type="ARBA" id="ARBA00023136"/>
    </source>
</evidence>
<dbReference type="EMBL" id="JAVRRA010016524">
    <property type="protein sequence ID" value="KAK5201687.1"/>
    <property type="molecule type" value="Genomic_DNA"/>
</dbReference>
<proteinExistence type="inferred from homology"/>
<dbReference type="InterPro" id="IPR005828">
    <property type="entry name" value="MFS_sugar_transport-like"/>
</dbReference>
<feature type="transmembrane region" description="Helical" evidence="6">
    <location>
        <begin position="15"/>
        <end position="42"/>
    </location>
</feature>
<feature type="transmembrane region" description="Helical" evidence="6">
    <location>
        <begin position="186"/>
        <end position="203"/>
    </location>
</feature>
<dbReference type="Proteomes" id="UP001357485">
    <property type="component" value="Unassembled WGS sequence"/>
</dbReference>
<dbReference type="SUPFAM" id="SSF103473">
    <property type="entry name" value="MFS general substrate transporter"/>
    <property type="match status" value="1"/>
</dbReference>
<feature type="transmembrane region" description="Helical" evidence="6">
    <location>
        <begin position="150"/>
        <end position="174"/>
    </location>
</feature>
<evidence type="ECO:0000313" key="8">
    <source>
        <dbReference type="EMBL" id="KAK5201687.1"/>
    </source>
</evidence>
<reference evidence="8 9" key="1">
    <citation type="submission" date="2023-08" db="EMBL/GenBank/DDBJ databases">
        <title>Black Yeasts Isolated from many extreme environments.</title>
        <authorList>
            <person name="Coleine C."/>
            <person name="Stajich J.E."/>
            <person name="Selbmann L."/>
        </authorList>
    </citation>
    <scope>NUCLEOTIDE SEQUENCE [LARGE SCALE GENOMIC DNA]</scope>
    <source>
        <strain evidence="8 9">CCFEE 536</strain>
    </source>
</reference>
<comment type="caution">
    <text evidence="8">The sequence shown here is derived from an EMBL/GenBank/DDBJ whole genome shotgun (WGS) entry which is preliminary data.</text>
</comment>
<keyword evidence="5 6" id="KW-0472">Membrane</keyword>
<dbReference type="Pfam" id="PF00083">
    <property type="entry name" value="Sugar_tr"/>
    <property type="match status" value="1"/>
</dbReference>
<gene>
    <name evidence="8" type="ORF">LTR16_001801</name>
</gene>
<comment type="similarity">
    <text evidence="2">Belongs to the major facilitator superfamily. Sugar transporter (TC 2.A.1.1) family.</text>
</comment>
<keyword evidence="9" id="KW-1185">Reference proteome</keyword>
<sequence>MAIERYTSGKRQFNWFNLFMVVCMSFGSMSYGYSASIIATTLSQPAFLTYMGLDTRGNATSLISTMNGLYQVGGFLGVFSVSFFTDKYGRKVAIAVCAAICIFSAALLAGSVNPAMFIVFRFTSGAGAFMILSAVPIWMNEVVPPRDRGLLVDIHGAALLFGYMISIWIGYGFYHLESPHAWRAPLAFQALPPLILLCLLPLMPESPRFLLMKDRYEEAEKQLKRLHTPEEAAHELQQISNQMRVDRTLPSSYWIMLKKPSYRKRVLIALGTTCGIQFSGILVINNYGPILYASLGYDVPKQLVLLGGWITLAFGCGCLGVFIIDRMPRPKLIGLGIAGCMVCLIVEAALVANFADSTNAPALKAAVAAFYVYVVFYEMCLDGTQFAYLGELFPTHLRAKGELVSWLVRKKGFADIFVTGMNIGVAGICLMNIIWLQAAPTAFDNIGWKFYLCFIIPGSLAAVGIFLFFPDTWGVPLEEVAAIFGDVDELYAGNENDEIEMAKAKKSSATHIEAVG</sequence>
<protein>
    <recommendedName>
        <fullName evidence="7">Major facilitator superfamily (MFS) profile domain-containing protein</fullName>
    </recommendedName>
</protein>
<evidence type="ECO:0000256" key="3">
    <source>
        <dbReference type="ARBA" id="ARBA00022692"/>
    </source>
</evidence>
<feature type="transmembrane region" description="Helical" evidence="6">
    <location>
        <begin position="118"/>
        <end position="138"/>
    </location>
</feature>
<name>A0ABR0LQ19_9PEZI</name>
<accession>A0ABR0LQ19</accession>
<evidence type="ECO:0000259" key="7">
    <source>
        <dbReference type="PROSITE" id="PS50850"/>
    </source>
</evidence>
<dbReference type="InterPro" id="IPR020846">
    <property type="entry name" value="MFS_dom"/>
</dbReference>